<keyword evidence="3" id="KW-1185">Reference proteome</keyword>
<dbReference type="EMBL" id="JAPTNG010000004">
    <property type="protein sequence ID" value="MCZ0830531.1"/>
    <property type="molecule type" value="Genomic_DNA"/>
</dbReference>
<gene>
    <name evidence="2" type="ORF">O0535_06955</name>
</gene>
<sequence>MGKTRANSKVFTEQEMKHLEANPYVQHVTYKSITYAPTFKVAAVKAYQEGQTPMEIFCGAGFDIDVIGHDKPKTCLKRWRNVYQIHGEIGLLEEQRGKKSTGRPSTTELSVEEKLKRAEARIKFLEAENDFLKKLNALEKQKLQR</sequence>
<evidence type="ECO:0000313" key="3">
    <source>
        <dbReference type="Proteomes" id="UP001067708"/>
    </source>
</evidence>
<dbReference type="InterPro" id="IPR052057">
    <property type="entry name" value="IS150/IS1296_orfA-like"/>
</dbReference>
<organism evidence="2 3">
    <name type="scientific">Brevibacillus halotolerans</name>
    <dbReference type="NCBI Taxonomy" id="1507437"/>
    <lineage>
        <taxon>Bacteria</taxon>
        <taxon>Bacillati</taxon>
        <taxon>Bacillota</taxon>
        <taxon>Bacilli</taxon>
        <taxon>Bacillales</taxon>
        <taxon>Paenibacillaceae</taxon>
        <taxon>Brevibacillus</taxon>
    </lineage>
</organism>
<feature type="coiled-coil region" evidence="1">
    <location>
        <begin position="108"/>
        <end position="142"/>
    </location>
</feature>
<evidence type="ECO:0008006" key="4">
    <source>
        <dbReference type="Google" id="ProtNLM"/>
    </source>
</evidence>
<dbReference type="InterPro" id="IPR046929">
    <property type="entry name" value="HTH_Tnp"/>
</dbReference>
<accession>A0ABT4HUR0</accession>
<evidence type="ECO:0000313" key="2">
    <source>
        <dbReference type="EMBL" id="MCZ0830531.1"/>
    </source>
</evidence>
<dbReference type="InterPro" id="IPR009057">
    <property type="entry name" value="Homeodomain-like_sf"/>
</dbReference>
<protein>
    <recommendedName>
        <fullName evidence="4">Transposase</fullName>
    </recommendedName>
</protein>
<keyword evidence="1" id="KW-0175">Coiled coil</keyword>
<dbReference type="RefSeq" id="WP_244850381.1">
    <property type="nucleotide sequence ID" value="NZ_BORK01000006.1"/>
</dbReference>
<comment type="caution">
    <text evidence="2">The sequence shown here is derived from an EMBL/GenBank/DDBJ whole genome shotgun (WGS) entry which is preliminary data.</text>
</comment>
<dbReference type="Proteomes" id="UP001067708">
    <property type="component" value="Unassembled WGS sequence"/>
</dbReference>
<dbReference type="PANTHER" id="PTHR33795:SF1">
    <property type="entry name" value="INSERTION ELEMENT IS150 PROTEIN INSJ"/>
    <property type="match status" value="1"/>
</dbReference>
<name>A0ABT4HUR0_9BACL</name>
<dbReference type="PANTHER" id="PTHR33795">
    <property type="entry name" value="INSERTION ELEMENT IS150 PROTEIN INSJ"/>
    <property type="match status" value="1"/>
</dbReference>
<evidence type="ECO:0000256" key="1">
    <source>
        <dbReference type="SAM" id="Coils"/>
    </source>
</evidence>
<dbReference type="SUPFAM" id="SSF46689">
    <property type="entry name" value="Homeodomain-like"/>
    <property type="match status" value="1"/>
</dbReference>
<reference evidence="2" key="1">
    <citation type="submission" date="2022-09" db="EMBL/GenBank/DDBJ databases">
        <title>Genome analysis and characterization of larvicidal activity of Brevibacillus strains.</title>
        <authorList>
            <person name="Patrusheva E.V."/>
            <person name="Izotova A.O."/>
            <person name="Toshchakov S.V."/>
            <person name="Sineoky S.P."/>
        </authorList>
    </citation>
    <scope>NUCLEOTIDE SEQUENCE</scope>
    <source>
        <strain evidence="2">VKPM_B-13244</strain>
    </source>
</reference>
<proteinExistence type="predicted"/>
<dbReference type="Pfam" id="PF20310">
    <property type="entry name" value="HTH_Tnp_2"/>
    <property type="match status" value="1"/>
</dbReference>